<protein>
    <submittedName>
        <fullName evidence="4">Putative aldouronate transport system substrate-binding protein</fullName>
    </submittedName>
</protein>
<feature type="region of interest" description="Disordered" evidence="1">
    <location>
        <begin position="30"/>
        <end position="62"/>
    </location>
</feature>
<dbReference type="AlphaFoldDB" id="A0A1M6SW15"/>
<dbReference type="InterPro" id="IPR018247">
    <property type="entry name" value="EF_Hand_1_Ca_BS"/>
</dbReference>
<dbReference type="PROSITE" id="PS50222">
    <property type="entry name" value="EF_HAND_2"/>
    <property type="match status" value="1"/>
</dbReference>
<sequence length="580" mass="64434">MRKNYLFRHIAITLSAVMVLSLAGCSGTNTKNNAAAGKNTETSSSNKGEEKGTQTEDGPFGAYPETVTYTMGRQTIQNPKLPDGDTYENNAYTRFVKEKLNAVASDAFEANGEDYDRQVSLAIASEDLPDIMKIGSKDILNELVENDMVADLTEAYNTYGSDYLKEIYESYDGRCLSTATYDGKIMALPGTNVDSAPNEVWIRQDWVDKLGLKVDEDGNGMITIDELKNIAKAFMEKDPGGSKNPVGISLAYWLSANDYGGATYCATGIANAFGAYPKLWFKNTDGSVYYGSNTEENKKTLGLLADWFKEGILDPQFGTRTWDDITALLSNGQTGITFGVWHIPDWLLNNVRAMDKKAAFTSYVVEGENGKANVFHNNASSGYIVVRKGYKHPELAIKIANLFYDELANTKTLEKDYPEVAKYQADGVDGSTRPFNVEINKYTSLLDDYADIKKGVDGKIAIEDARTLESRNVIQSVKRYLKNPAAEDVTDWSKYHSRMKGIALIDKLTKEGSFNWVDPVFWGTTETMKSSWANLQKLEEETFIKIVTGSVPLDDFDKYVKDWNNQGGSQIITEIEANIK</sequence>
<accession>A0A1M6SW15</accession>
<dbReference type="PANTHER" id="PTHR43649:SF12">
    <property type="entry name" value="DIACETYLCHITOBIOSE BINDING PROTEIN DASA"/>
    <property type="match status" value="1"/>
</dbReference>
<feature type="signal peptide" evidence="2">
    <location>
        <begin position="1"/>
        <end position="23"/>
    </location>
</feature>
<evidence type="ECO:0000313" key="5">
    <source>
        <dbReference type="Proteomes" id="UP000184386"/>
    </source>
</evidence>
<feature type="chain" id="PRO_5038719327" evidence="2">
    <location>
        <begin position="24"/>
        <end position="580"/>
    </location>
</feature>
<keyword evidence="2" id="KW-0732">Signal</keyword>
<organism evidence="4 5">
    <name type="scientific">Anaerocolumna jejuensis DSM 15929</name>
    <dbReference type="NCBI Taxonomy" id="1121322"/>
    <lineage>
        <taxon>Bacteria</taxon>
        <taxon>Bacillati</taxon>
        <taxon>Bacillota</taxon>
        <taxon>Clostridia</taxon>
        <taxon>Lachnospirales</taxon>
        <taxon>Lachnospiraceae</taxon>
        <taxon>Anaerocolumna</taxon>
    </lineage>
</organism>
<evidence type="ECO:0000256" key="1">
    <source>
        <dbReference type="SAM" id="MobiDB-lite"/>
    </source>
</evidence>
<name>A0A1M6SW15_9FIRM</name>
<dbReference type="Proteomes" id="UP000184386">
    <property type="component" value="Unassembled WGS sequence"/>
</dbReference>
<dbReference type="PROSITE" id="PS51257">
    <property type="entry name" value="PROKAR_LIPOPROTEIN"/>
    <property type="match status" value="1"/>
</dbReference>
<evidence type="ECO:0000259" key="3">
    <source>
        <dbReference type="PROSITE" id="PS50222"/>
    </source>
</evidence>
<evidence type="ECO:0000313" key="4">
    <source>
        <dbReference type="EMBL" id="SHK48911.1"/>
    </source>
</evidence>
<gene>
    <name evidence="4" type="ORF">SAMN02745136_02621</name>
</gene>
<dbReference type="InterPro" id="IPR002048">
    <property type="entry name" value="EF_hand_dom"/>
</dbReference>
<feature type="domain" description="EF-hand" evidence="3">
    <location>
        <begin position="213"/>
        <end position="237"/>
    </location>
</feature>
<dbReference type="RefSeq" id="WP_073276590.1">
    <property type="nucleotide sequence ID" value="NZ_FRAC01000012.1"/>
</dbReference>
<keyword evidence="5" id="KW-1185">Reference proteome</keyword>
<dbReference type="InterPro" id="IPR050490">
    <property type="entry name" value="Bact_solute-bd_prot1"/>
</dbReference>
<dbReference type="PANTHER" id="PTHR43649">
    <property type="entry name" value="ARABINOSE-BINDING PROTEIN-RELATED"/>
    <property type="match status" value="1"/>
</dbReference>
<feature type="compositionally biased region" description="Low complexity" evidence="1">
    <location>
        <begin position="30"/>
        <end position="40"/>
    </location>
</feature>
<dbReference type="SUPFAM" id="SSF53850">
    <property type="entry name" value="Periplasmic binding protein-like II"/>
    <property type="match status" value="1"/>
</dbReference>
<dbReference type="STRING" id="1121322.SAMN02745136_02621"/>
<dbReference type="Gene3D" id="3.40.190.10">
    <property type="entry name" value="Periplasmic binding protein-like II"/>
    <property type="match status" value="2"/>
</dbReference>
<proteinExistence type="predicted"/>
<dbReference type="PROSITE" id="PS00018">
    <property type="entry name" value="EF_HAND_1"/>
    <property type="match status" value="1"/>
</dbReference>
<dbReference type="OrthoDB" id="2644263at2"/>
<reference evidence="4 5" key="1">
    <citation type="submission" date="2016-11" db="EMBL/GenBank/DDBJ databases">
        <authorList>
            <person name="Jaros S."/>
            <person name="Januszkiewicz K."/>
            <person name="Wedrychowicz H."/>
        </authorList>
    </citation>
    <scope>NUCLEOTIDE SEQUENCE [LARGE SCALE GENOMIC DNA]</scope>
    <source>
        <strain evidence="4 5">DSM 15929</strain>
    </source>
</reference>
<dbReference type="EMBL" id="FRAC01000012">
    <property type="protein sequence ID" value="SHK48911.1"/>
    <property type="molecule type" value="Genomic_DNA"/>
</dbReference>
<dbReference type="GO" id="GO:0005509">
    <property type="term" value="F:calcium ion binding"/>
    <property type="evidence" value="ECO:0007669"/>
    <property type="project" value="InterPro"/>
</dbReference>
<evidence type="ECO:0000256" key="2">
    <source>
        <dbReference type="SAM" id="SignalP"/>
    </source>
</evidence>